<dbReference type="Proteomes" id="UP000019375">
    <property type="component" value="Unassembled WGS sequence"/>
</dbReference>
<dbReference type="AlphaFoldDB" id="A0A8J2T662"/>
<evidence type="ECO:0000313" key="13">
    <source>
        <dbReference type="EMBL" id="CDF88969.1"/>
    </source>
</evidence>
<proteinExistence type="predicted"/>
<dbReference type="OrthoDB" id="3437960at2759"/>
<sequence length="802" mass="90514">MTTNSAMGDAVDNSDGYAAGAYNGEGVVHGHIHNYDNMTYIHGHVHHGPQDPSAESAAEEQHVQRTADNESWGAAASVMANDDFCRKYSDCQHFEFVNYHTKNAGDDTGDNSGLVANVGSTDNSSSSAGPNGFRSNGYGESESAIVETASGANSDERTSGCDSMLLPMQNKRSFSDVINNETGDVGLDCRCNPKVLEVCCDMDHVPSSVPAEDGLINSVPSAPNNDLVVCTDVKNDFFVPPAAKEYYFNNELPDIDCDLTCVCPSEELHKKPDNIEDEEEEKKEAEDDIFEKFCQGCITLNQEGTQENNNHHHHYHQHPHDPHNRIHSHTYNGSNTLATPSSTPSSSGESLQQEFSMTNGEKTRPGSSRTAGCHDHVVNSQMDIKILEELCGISSLYELPFASHMNHHNHSHEHQRGHDNQGVNLLKSSISGRVNAGDCTDNTSELHNHHQHHHHRIQFHQHPHKQCKPAELNSNGPVIWDRQQQQTPVKRKEDELTSVLHHHSPNSLNFTNFDMEANTINFNWSFKNEESGQLKCEWDRCFEEFPSLIDLQKHMFRDHVSQENAASNHLCNWNDCQFRGDDICSLVNHINSDHGINFGMKVLDPASLLEQREQHHSLHCSDQQCEVGKLQCCWDECCQLFSTAEELSNHLERFHLPRGQSEYQCYWRGCSRKFTQRQKMVRHLKVHSGYKPYKCTVCLKFFSSEDTLNQHVRTHSGEKPFQCHLCGKRFSVSSSLKIHIRTHTGEKPLQCKVCGKRFNESSNLNKHLKTHRKKFKCSFCAKHFDTPAKAQSHELICLCSRK</sequence>
<evidence type="ECO:0000256" key="5">
    <source>
        <dbReference type="ARBA" id="ARBA00022833"/>
    </source>
</evidence>
<dbReference type="PROSITE" id="PS00028">
    <property type="entry name" value="ZINC_FINGER_C2H2_1"/>
    <property type="match status" value="5"/>
</dbReference>
<dbReference type="Gene3D" id="3.30.160.60">
    <property type="entry name" value="Classic Zinc Finger"/>
    <property type="match status" value="4"/>
</dbReference>
<dbReference type="Pfam" id="PF21816">
    <property type="entry name" value="Zap1_zf1"/>
    <property type="match status" value="1"/>
</dbReference>
<evidence type="ECO:0000256" key="3">
    <source>
        <dbReference type="ARBA" id="ARBA00022737"/>
    </source>
</evidence>
<dbReference type="Gene3D" id="6.10.140.370">
    <property type="match status" value="1"/>
</dbReference>
<evidence type="ECO:0000256" key="2">
    <source>
        <dbReference type="ARBA" id="ARBA00022723"/>
    </source>
</evidence>
<feature type="region of interest" description="Disordered" evidence="11">
    <location>
        <begin position="44"/>
        <end position="68"/>
    </location>
</feature>
<reference evidence="14" key="1">
    <citation type="journal article" date="2013" name="Genome Announc.">
        <title>Genome sequence of the food spoilage yeast Zygosaccharomyces bailii CLIB 213(T).</title>
        <authorList>
            <person name="Galeote V."/>
            <person name="Bigey F."/>
            <person name="Devillers H."/>
            <person name="Neuveglise C."/>
            <person name="Dequin S."/>
        </authorList>
    </citation>
    <scope>NUCLEOTIDE SEQUENCE [LARGE SCALE GENOMIC DNA]</scope>
    <source>
        <strain evidence="14">CLIB 213 / ATCC 58445 / CBS 680 / CCRC 21525 / NBRC 1098 / NCYC 1416 / NRRL Y-2227</strain>
    </source>
</reference>
<dbReference type="FunFam" id="3.30.160.60:FF:000557">
    <property type="entry name" value="zinc finger and SCAN domain-containing protein 29"/>
    <property type="match status" value="1"/>
</dbReference>
<dbReference type="InterPro" id="IPR048420">
    <property type="entry name" value="Zap1-like_Znf1"/>
</dbReference>
<feature type="domain" description="C2H2-type" evidence="12">
    <location>
        <begin position="693"/>
        <end position="720"/>
    </location>
</feature>
<evidence type="ECO:0000259" key="12">
    <source>
        <dbReference type="PROSITE" id="PS50157"/>
    </source>
</evidence>
<name>A0A8J2T662_ZYGB2</name>
<keyword evidence="14" id="KW-1185">Reference proteome</keyword>
<feature type="domain" description="C2H2-type" evidence="12">
    <location>
        <begin position="721"/>
        <end position="748"/>
    </location>
</feature>
<dbReference type="FunFam" id="3.30.160.60:FF:001443">
    <property type="entry name" value="Zinc finger protein 668"/>
    <property type="match status" value="1"/>
</dbReference>
<dbReference type="GO" id="GO:0006357">
    <property type="term" value="P:regulation of transcription by RNA polymerase II"/>
    <property type="evidence" value="ECO:0007669"/>
    <property type="project" value="TreeGrafter"/>
</dbReference>
<evidence type="ECO:0000256" key="1">
    <source>
        <dbReference type="ARBA" id="ARBA00004123"/>
    </source>
</evidence>
<dbReference type="EMBL" id="HG316456">
    <property type="protein sequence ID" value="CDF88969.1"/>
    <property type="molecule type" value="Genomic_DNA"/>
</dbReference>
<evidence type="ECO:0000256" key="11">
    <source>
        <dbReference type="SAM" id="MobiDB-lite"/>
    </source>
</evidence>
<evidence type="ECO:0000256" key="7">
    <source>
        <dbReference type="ARBA" id="ARBA00023163"/>
    </source>
</evidence>
<organism evidence="13 14">
    <name type="scientific">Zygosaccharomyces bailii (strain CLIB 213 / ATCC 58445 / CBS 680 / BCRC 21525 / NBRC 1098 / NCYC 1416 / NRRL Y-2227)</name>
    <dbReference type="NCBI Taxonomy" id="1333698"/>
    <lineage>
        <taxon>Eukaryota</taxon>
        <taxon>Fungi</taxon>
        <taxon>Dikarya</taxon>
        <taxon>Ascomycota</taxon>
        <taxon>Saccharomycotina</taxon>
        <taxon>Saccharomycetes</taxon>
        <taxon>Saccharomycetales</taxon>
        <taxon>Saccharomycetaceae</taxon>
        <taxon>Zygosaccharomyces</taxon>
    </lineage>
</organism>
<accession>A0A8J2T662</accession>
<feature type="coiled-coil region" evidence="10">
    <location>
        <begin position="268"/>
        <end position="295"/>
    </location>
</feature>
<dbReference type="SMART" id="SM00355">
    <property type="entry name" value="ZnF_C2H2"/>
    <property type="match status" value="8"/>
</dbReference>
<gene>
    <name evidence="13" type="ORF">BN860_06128g</name>
</gene>
<dbReference type="SUPFAM" id="SSF57667">
    <property type="entry name" value="beta-beta-alpha zinc fingers"/>
    <property type="match status" value="3"/>
</dbReference>
<feature type="domain" description="C2H2-type" evidence="12">
    <location>
        <begin position="663"/>
        <end position="692"/>
    </location>
</feature>
<feature type="compositionally biased region" description="Polar residues" evidence="11">
    <location>
        <begin position="118"/>
        <end position="129"/>
    </location>
</feature>
<evidence type="ECO:0000256" key="4">
    <source>
        <dbReference type="ARBA" id="ARBA00022771"/>
    </source>
</evidence>
<dbReference type="GO" id="GO:0005634">
    <property type="term" value="C:nucleus"/>
    <property type="evidence" value="ECO:0007669"/>
    <property type="project" value="UniProtKB-SubCell"/>
</dbReference>
<dbReference type="PROSITE" id="PS50157">
    <property type="entry name" value="ZINC_FINGER_C2H2_2"/>
    <property type="match status" value="4"/>
</dbReference>
<dbReference type="InterPro" id="IPR051061">
    <property type="entry name" value="Zinc_finger_trans_reg"/>
</dbReference>
<feature type="compositionally biased region" description="Basic and acidic residues" evidence="11">
    <location>
        <begin position="59"/>
        <end position="68"/>
    </location>
</feature>
<keyword evidence="8" id="KW-0539">Nucleus</keyword>
<dbReference type="Pfam" id="PF13912">
    <property type="entry name" value="zf-C2H2_6"/>
    <property type="match status" value="1"/>
</dbReference>
<dbReference type="InterPro" id="IPR036236">
    <property type="entry name" value="Znf_C2H2_sf"/>
</dbReference>
<dbReference type="InterPro" id="IPR040792">
    <property type="entry name" value="Zap1_Znf2"/>
</dbReference>
<dbReference type="Pfam" id="PF18217">
    <property type="entry name" value="Zap1_zf2"/>
    <property type="match status" value="1"/>
</dbReference>
<dbReference type="FunFam" id="3.30.160.60:FF:001498">
    <property type="entry name" value="Zinc finger protein 404"/>
    <property type="match status" value="1"/>
</dbReference>
<keyword evidence="6" id="KW-0805">Transcription regulation</keyword>
<feature type="region of interest" description="Disordered" evidence="11">
    <location>
        <begin position="305"/>
        <end position="374"/>
    </location>
</feature>
<evidence type="ECO:0000313" key="14">
    <source>
        <dbReference type="Proteomes" id="UP000019375"/>
    </source>
</evidence>
<evidence type="ECO:0000256" key="10">
    <source>
        <dbReference type="SAM" id="Coils"/>
    </source>
</evidence>
<keyword evidence="3" id="KW-0677">Repeat</keyword>
<feature type="region of interest" description="Disordered" evidence="11">
    <location>
        <begin position="450"/>
        <end position="475"/>
    </location>
</feature>
<evidence type="ECO:0000256" key="9">
    <source>
        <dbReference type="PROSITE-ProRule" id="PRU00042"/>
    </source>
</evidence>
<dbReference type="Pfam" id="PF00096">
    <property type="entry name" value="zf-C2H2"/>
    <property type="match status" value="2"/>
</dbReference>
<evidence type="ECO:0000256" key="6">
    <source>
        <dbReference type="ARBA" id="ARBA00023015"/>
    </source>
</evidence>
<keyword evidence="2" id="KW-0479">Metal-binding</keyword>
<feature type="compositionally biased region" description="Polar residues" evidence="11">
    <location>
        <begin position="329"/>
        <end position="338"/>
    </location>
</feature>
<dbReference type="InterPro" id="IPR013087">
    <property type="entry name" value="Znf_C2H2_type"/>
</dbReference>
<feature type="compositionally biased region" description="Polar residues" evidence="11">
    <location>
        <begin position="348"/>
        <end position="370"/>
    </location>
</feature>
<evidence type="ECO:0000256" key="8">
    <source>
        <dbReference type="ARBA" id="ARBA00023242"/>
    </source>
</evidence>
<feature type="region of interest" description="Disordered" evidence="11">
    <location>
        <begin position="103"/>
        <end position="139"/>
    </location>
</feature>
<keyword evidence="7" id="KW-0804">Transcription</keyword>
<keyword evidence="10" id="KW-0175">Coiled coil</keyword>
<dbReference type="PANTHER" id="PTHR46179">
    <property type="entry name" value="ZINC FINGER PROTEIN"/>
    <property type="match status" value="1"/>
</dbReference>
<feature type="compositionally biased region" description="Basic residues" evidence="11">
    <location>
        <begin position="450"/>
        <end position="467"/>
    </location>
</feature>
<dbReference type="PANTHER" id="PTHR46179:SF13">
    <property type="entry name" value="C2H2-TYPE DOMAIN-CONTAINING PROTEIN"/>
    <property type="match status" value="1"/>
</dbReference>
<keyword evidence="4 9" id="KW-0863">Zinc-finger</keyword>
<feature type="domain" description="C2H2-type" evidence="12">
    <location>
        <begin position="749"/>
        <end position="776"/>
    </location>
</feature>
<comment type="subcellular location">
    <subcellularLocation>
        <location evidence="1">Nucleus</location>
    </subcellularLocation>
</comment>
<keyword evidence="5" id="KW-0862">Zinc</keyword>
<protein>
    <submittedName>
        <fullName evidence="13">ZYBA0S03-06128g1_1</fullName>
    </submittedName>
</protein>
<dbReference type="GO" id="GO:0008270">
    <property type="term" value="F:zinc ion binding"/>
    <property type="evidence" value="ECO:0007669"/>
    <property type="project" value="UniProtKB-KW"/>
</dbReference>